<gene>
    <name evidence="2" type="ORF">niasHT_011201</name>
</gene>
<evidence type="ECO:0000256" key="1">
    <source>
        <dbReference type="SAM" id="SignalP"/>
    </source>
</evidence>
<organism evidence="2 3">
    <name type="scientific">Heterodera trifolii</name>
    <dbReference type="NCBI Taxonomy" id="157864"/>
    <lineage>
        <taxon>Eukaryota</taxon>
        <taxon>Metazoa</taxon>
        <taxon>Ecdysozoa</taxon>
        <taxon>Nematoda</taxon>
        <taxon>Chromadorea</taxon>
        <taxon>Rhabditida</taxon>
        <taxon>Tylenchina</taxon>
        <taxon>Tylenchomorpha</taxon>
        <taxon>Tylenchoidea</taxon>
        <taxon>Heteroderidae</taxon>
        <taxon>Heteroderinae</taxon>
        <taxon>Heterodera</taxon>
    </lineage>
</organism>
<dbReference type="Proteomes" id="UP001620626">
    <property type="component" value="Unassembled WGS sequence"/>
</dbReference>
<protein>
    <submittedName>
        <fullName evidence="2">Uncharacterized protein</fullName>
    </submittedName>
</protein>
<feature type="chain" id="PRO_5044799819" evidence="1">
    <location>
        <begin position="25"/>
        <end position="2760"/>
    </location>
</feature>
<proteinExistence type="predicted"/>
<name>A0ABD2LD24_9BILA</name>
<reference evidence="2 3" key="1">
    <citation type="submission" date="2024-10" db="EMBL/GenBank/DDBJ databases">
        <authorList>
            <person name="Kim D."/>
        </authorList>
    </citation>
    <scope>NUCLEOTIDE SEQUENCE [LARGE SCALE GENOMIC DNA]</scope>
    <source>
        <strain evidence="2">BH-2024</strain>
    </source>
</reference>
<comment type="caution">
    <text evidence="2">The sequence shown here is derived from an EMBL/GenBank/DDBJ whole genome shotgun (WGS) entry which is preliminary data.</text>
</comment>
<evidence type="ECO:0000313" key="3">
    <source>
        <dbReference type="Proteomes" id="UP001620626"/>
    </source>
</evidence>
<evidence type="ECO:0000313" key="2">
    <source>
        <dbReference type="EMBL" id="KAL3113138.1"/>
    </source>
</evidence>
<dbReference type="EMBL" id="JBICBT010000455">
    <property type="protein sequence ID" value="KAL3113138.1"/>
    <property type="molecule type" value="Genomic_DNA"/>
</dbReference>
<feature type="signal peptide" evidence="1">
    <location>
        <begin position="1"/>
        <end position="24"/>
    </location>
</feature>
<accession>A0ABD2LD24</accession>
<sequence>MRTLTHLYKIILILSIALPISTRGKGPADALGNGITDARGNGWMPIEMAHDNVTIIKLSANTDQNGPTNALGNVLANALGNASANALGNASANALGNASANALGNASANALGNASANALGNASANALGTTDARGNGWMPIQMAHDNVTIIKLSANTDQNGSTNALGNASANALGNASANALGNASANALGNASANSVGTTDARGNGWMPIQMAHDNVTIIKQSANTDQNGPTNALGNASANALGTASANALGTTNARGNGWMPIEMAHDNVTIIKLSANTDQTGPTNALGTASTNALGTASANALGTTNARGNGWMPIEMAHDNVTIIKLSANTDQTGPTNALGNASANALGNASANALGTTNARGNGWMPIEMAHDNVTIIKLSANTDQTGPTNALGNASANALGTASANALGTTNARGNGWMPIEMAHDNVTIIKQSANTDQNGPTNALGNASANALGTASANALGTTNARGNGWMPIEMAHDNVTIIKLSANTDQTGPTNALGTASTNALGTASANALGTTNARGNGWMPIEMAHDNVTIIKLSANTDQTGPTNALGNASANALGNASANSVGTTDARGNGWMPIQMAHDNVTIIKQSANTDQNGSTNALGNASANALGNASANALGTTNARGNGWMPIQMAHDNVTIIKLSANTDQTGPTNALGNASANALGTASANALGTTNARGNGWMPIEMAHDNVTIIKLSANTDQTGPTNALGNASANSVGTTDARGNGWMPIQMAHDNVTIIKLSANTDQTGPTNALGTASTNALGTASANALGTTNARGNGSMPIEMAHDNVTIIKLSANTDQTGPTNALGNASANALGNASANSVGTTDARGNGWMPIQMAHDNVTIIKQSANTDQNGSTNALGNASANALGNASANALGTTNARGNGWMPIQMAHDNVTIIKLSANTDQTGPTNALGNASANALGTASANALGTTNARGNGWMPIEMAHDNVTIIKLSANTDQTGPTNALGNASANSVGTTDARGNGWMPIQMAHDNVTIIKLSANTDQTGPTNALGNASANALGTASANALGTTNARGNGWMPIEMAHDNVTIIKLSANTDQTGPTNALGTASTNALGTASANALGTTNARGNGWMPIEMAHDNVTIIKLSANTDQTGPTNALGTASTNALGTASANALGTTNARGNGWMPIEMAHDNVTIIKLSANTDQTGPTNALGNASANALGNASANSVGTTDARGNGWMPIQMAHDNVTIIKQSANTDQNGPTNALGNASANALGTASANALGTTNARGNGWMPIEMAHDNVTIIKLSANTDQTGPTNALGNASANSVGTTDARGNGWMPIQMAHDNVTIIKLSANTDQTGPTNALGNASANALGTASANALGTTNARGNGWMPIEMAHDNVTIIKLSANTDQTGPTNALGTASTNALGTASANALGTTNARGNGSMPIEMAHDNVTIIKLSANTDQTGPTNALGNASANALGNASANSVGTTDARGNGWMPIQMAHDNVTIIKQSANTDQNGSTNALGNASANALGNASANALGTTNARGNGWMPIQMAHDNVTIIKLSANTDQTGPTNALGNASANALGTASANALGTTNARGNGWMPIEMAHDNVTIIKLSANTDQTGPTNALGNASANSVGTTDARGNGWMPIQMAHDNVTIIKLSANTDQTGPTNALGNASANALGTASANALGTTNARGNGWMPIEMAHDNVTIIKLSANTDQTGPTNALGTASTNALGTASANALGTTNARGNGWMPIEMAHDNVTIIKLSANTDQTGPTNALGTASTNALGTASANALGTTNARGNGWMPIEMAHDNVTIIKLSANTDQTGPTNALGNASANALGNASANSVGTTDARGNGWMPIQMAHDNVTIIKQSANTDQNGPTNALGNASANALGTASANALGTTNARGNGWMPIEMAHDNVTIIKLSANTDQTGPTNALGTASTNALGTASANALGTTNARGNGWMPIEMAHDNVTIIKLSANTDQTGPTNALGNASANALGTASANALGTTNARGNGWMPIEMAHDNVTIIKLSANTDQTGPTNALGTASTNALGTASANALGTTNARGNGWMPIEMAHDNVTIIKLSANTDQTGPTNALGTASTNALGTASANALGTTNARGNGWMPIEMAHDNVTIIKLSANTDQTGPTNALGNASANALGTASANALGTTNARGNGWMPIEMAHDNVTIIKLSANTDQTGPTNALGTASTNALGTASANALGTTNARGNGWMPIEMAHDNVTIIKQSANTDQNGSTNALGNASANALGNASANALGNASANALGNASANALGNASANALGNASANSVGTTDVRGNGWMPIEMAHDNVTIIKLSANTDQNGPVDAVENGPFDVVDYGPVDDVGNGLIDAVENGPFDAAVLKIRRKRVPALLLAAVPLAKKFAVALLVAAGKEIGKNLFSGSKIKDNPAADGYSDSKQFYVSEECKRDFNCTFFACHPNPDADGDSFCRKGFTRKCCQEYNDGEKKLDAKLEKCFYNFPICGESGCVSERNYYTVKSKDGKVEIIPYAKPPPECAFNAQASMVGVKYYYPYDYGEGVQETIKTYVFMYDDDNGCKKCGWRICYKTINVIEEFVCTCCDQASFSGCQWQWTDICHYQPDTESDSDTLRCPGCNWKIRYSKNAFSCCDIGRLQNCTNLLVPPKHLSLVPEKKVESITLSPVSDNDTCLQLQKEKCDCGWGNCTKREGRVANTCCMENFDMVCCVGDKPGSSAALQTVPSAKALTAFVLMMVVLKMVKNRIVDANLWEN</sequence>
<keyword evidence="1" id="KW-0732">Signal</keyword>
<keyword evidence="3" id="KW-1185">Reference proteome</keyword>